<comment type="caution">
    <text evidence="8">The sequence shown here is derived from an EMBL/GenBank/DDBJ whole genome shotgun (WGS) entry which is preliminary data.</text>
</comment>
<accession>A0A4S8N390</accession>
<keyword evidence="3 7" id="KW-0812">Transmembrane</keyword>
<feature type="region of interest" description="Disordered" evidence="6">
    <location>
        <begin position="340"/>
        <end position="377"/>
    </location>
</feature>
<dbReference type="PANTHER" id="PTHR30213">
    <property type="entry name" value="INNER MEMBRANE PROTEIN YHJD"/>
    <property type="match status" value="1"/>
</dbReference>
<evidence type="ECO:0000256" key="1">
    <source>
        <dbReference type="ARBA" id="ARBA00004651"/>
    </source>
</evidence>
<sequence length="377" mass="41138">MDRGQRKNSAVGFPLAVIYKFFDDQGNYLAAILTFYAFLSIFPLLLLGTSILGFILEGRPALQEQVLDSALAQFPIIGDQLGRPEGLQGSTGGIIVGSLTALYGALGLGLALQNVQAAVWAVPRNSRPHPVMTRVNSLFILAVAGTAILTISIGSAVLTETELIGGLSDEGWFHWVVRLVTIVVLGFVMTVLLRMATARAIRSNVIRVAPGGYTIAVMWQFLQYIGTVYVTNVIASADRNGMETFGVVLGLMGLLYIGAIMGVLGLEVNVVIARRLWPRALLTPFTDSVDLTEADRRAYAMYAQMQRHKGFQTVAVRFDGRDGDTHEIVLDPRTEEIIKQHIPGRPPRPEAAQEPTQAIRVEPTVDDDQLGSPRQRR</sequence>
<dbReference type="AlphaFoldDB" id="A0A4S8N390"/>
<dbReference type="GO" id="GO:0005886">
    <property type="term" value="C:plasma membrane"/>
    <property type="evidence" value="ECO:0007669"/>
    <property type="project" value="UniProtKB-SubCell"/>
</dbReference>
<feature type="transmembrane region" description="Helical" evidence="7">
    <location>
        <begin position="101"/>
        <end position="123"/>
    </location>
</feature>
<keyword evidence="5 7" id="KW-0472">Membrane</keyword>
<evidence type="ECO:0000313" key="8">
    <source>
        <dbReference type="EMBL" id="THV09194.1"/>
    </source>
</evidence>
<evidence type="ECO:0000256" key="5">
    <source>
        <dbReference type="ARBA" id="ARBA00023136"/>
    </source>
</evidence>
<comment type="subcellular location">
    <subcellularLocation>
        <location evidence="1">Cell membrane</location>
        <topology evidence="1">Multi-pass membrane protein</topology>
    </subcellularLocation>
</comment>
<dbReference type="InterPro" id="IPR017039">
    <property type="entry name" value="Virul_fac_BrkB"/>
</dbReference>
<reference evidence="8 9" key="1">
    <citation type="journal article" date="2009" name="Int. J. Syst. Evol. Microbiol.">
        <title>Nocardioides caeni sp. nov., isolated from wastewater.</title>
        <authorList>
            <person name="Yoon J.H."/>
            <person name="Kang S.J."/>
            <person name="Park S."/>
            <person name="Kim W."/>
            <person name="Oh T.K."/>
        </authorList>
    </citation>
    <scope>NUCLEOTIDE SEQUENCE [LARGE SCALE GENOMIC DNA]</scope>
    <source>
        <strain evidence="8 9">DSM 23134</strain>
    </source>
</reference>
<dbReference type="Pfam" id="PF03631">
    <property type="entry name" value="Virul_fac_BrkB"/>
    <property type="match status" value="1"/>
</dbReference>
<keyword evidence="4 7" id="KW-1133">Transmembrane helix</keyword>
<protein>
    <submittedName>
        <fullName evidence="8">YihY/virulence factor BrkB family protein</fullName>
    </submittedName>
</protein>
<dbReference type="OrthoDB" id="3349406at2"/>
<evidence type="ECO:0000256" key="7">
    <source>
        <dbReference type="SAM" id="Phobius"/>
    </source>
</evidence>
<name>A0A4S8N390_9ACTN</name>
<feature type="transmembrane region" description="Helical" evidence="7">
    <location>
        <begin position="28"/>
        <end position="56"/>
    </location>
</feature>
<evidence type="ECO:0000256" key="3">
    <source>
        <dbReference type="ARBA" id="ARBA00022692"/>
    </source>
</evidence>
<proteinExistence type="predicted"/>
<organism evidence="8 9">
    <name type="scientific">Nocardioides caeni</name>
    <dbReference type="NCBI Taxonomy" id="574700"/>
    <lineage>
        <taxon>Bacteria</taxon>
        <taxon>Bacillati</taxon>
        <taxon>Actinomycetota</taxon>
        <taxon>Actinomycetes</taxon>
        <taxon>Propionibacteriales</taxon>
        <taxon>Nocardioidaceae</taxon>
        <taxon>Nocardioides</taxon>
    </lineage>
</organism>
<dbReference type="PANTHER" id="PTHR30213:SF1">
    <property type="entry name" value="INNER MEMBRANE PROTEIN YHJD"/>
    <property type="match status" value="1"/>
</dbReference>
<evidence type="ECO:0000256" key="4">
    <source>
        <dbReference type="ARBA" id="ARBA00022989"/>
    </source>
</evidence>
<keyword evidence="9" id="KW-1185">Reference proteome</keyword>
<keyword evidence="2" id="KW-1003">Cell membrane</keyword>
<feature type="transmembrane region" description="Helical" evidence="7">
    <location>
        <begin position="135"/>
        <end position="157"/>
    </location>
</feature>
<dbReference type="Proteomes" id="UP000307087">
    <property type="component" value="Unassembled WGS sequence"/>
</dbReference>
<evidence type="ECO:0000256" key="2">
    <source>
        <dbReference type="ARBA" id="ARBA00022475"/>
    </source>
</evidence>
<gene>
    <name evidence="8" type="ORF">E9934_17210</name>
</gene>
<dbReference type="EMBL" id="STGW01000016">
    <property type="protein sequence ID" value="THV09194.1"/>
    <property type="molecule type" value="Genomic_DNA"/>
</dbReference>
<evidence type="ECO:0000313" key="9">
    <source>
        <dbReference type="Proteomes" id="UP000307087"/>
    </source>
</evidence>
<feature type="transmembrane region" description="Helical" evidence="7">
    <location>
        <begin position="172"/>
        <end position="193"/>
    </location>
</feature>
<feature type="transmembrane region" description="Helical" evidence="7">
    <location>
        <begin position="245"/>
        <end position="272"/>
    </location>
</feature>
<evidence type="ECO:0000256" key="6">
    <source>
        <dbReference type="SAM" id="MobiDB-lite"/>
    </source>
</evidence>